<dbReference type="Proteomes" id="UP000001055">
    <property type="component" value="Unassembled WGS sequence"/>
</dbReference>
<evidence type="ECO:0000313" key="2">
    <source>
        <dbReference type="Proteomes" id="UP000001055"/>
    </source>
</evidence>
<dbReference type="InParanoid" id="Q0TWC9"/>
<dbReference type="VEuPathDB" id="FungiDB:JI435_448020"/>
<gene>
    <name evidence="1" type="ORF">SNOG_16256</name>
</gene>
<proteinExistence type="predicted"/>
<dbReference type="AlphaFoldDB" id="Q0TWC9"/>
<sequence length="84" mass="9456">MAAFTINTWPLIPANAALAPSFVVIASYWNEGVAPLLSNSRSDENYDFVVLYSRLHPTLCKLPPPPELLPWTYWHLTGITNNTR</sequence>
<dbReference type="RefSeq" id="XP_001806381.1">
    <property type="nucleotide sequence ID" value="XM_001806329.1"/>
</dbReference>
<protein>
    <submittedName>
        <fullName evidence="1">Uncharacterized protein</fullName>
    </submittedName>
</protein>
<evidence type="ECO:0000313" key="1">
    <source>
        <dbReference type="EMBL" id="EAT76440.1"/>
    </source>
</evidence>
<accession>Q0TWC9</accession>
<dbReference type="HOGENOM" id="CLU_2528226_0_0_1"/>
<dbReference type="EMBL" id="CH445368">
    <property type="protein sequence ID" value="EAT76440.1"/>
    <property type="molecule type" value="Genomic_DNA"/>
</dbReference>
<organism evidence="1 2">
    <name type="scientific">Phaeosphaeria nodorum (strain SN15 / ATCC MYA-4574 / FGSC 10173)</name>
    <name type="common">Glume blotch fungus</name>
    <name type="synonym">Parastagonospora nodorum</name>
    <dbReference type="NCBI Taxonomy" id="321614"/>
    <lineage>
        <taxon>Eukaryota</taxon>
        <taxon>Fungi</taxon>
        <taxon>Dikarya</taxon>
        <taxon>Ascomycota</taxon>
        <taxon>Pezizomycotina</taxon>
        <taxon>Dothideomycetes</taxon>
        <taxon>Pleosporomycetidae</taxon>
        <taxon>Pleosporales</taxon>
        <taxon>Pleosporineae</taxon>
        <taxon>Phaeosphaeriaceae</taxon>
        <taxon>Parastagonospora</taxon>
    </lineage>
</organism>
<reference evidence="2" key="1">
    <citation type="journal article" date="2007" name="Plant Cell">
        <title>Dothideomycete-plant interactions illuminated by genome sequencing and EST analysis of the wheat pathogen Stagonospora nodorum.</title>
        <authorList>
            <person name="Hane J.K."/>
            <person name="Lowe R.G."/>
            <person name="Solomon P.S."/>
            <person name="Tan K.C."/>
            <person name="Schoch C.L."/>
            <person name="Spatafora J.W."/>
            <person name="Crous P.W."/>
            <person name="Kodira C."/>
            <person name="Birren B.W."/>
            <person name="Galagan J.E."/>
            <person name="Torriani S.F."/>
            <person name="McDonald B.A."/>
            <person name="Oliver R.P."/>
        </authorList>
    </citation>
    <scope>NUCLEOTIDE SEQUENCE [LARGE SCALE GENOMIC DNA]</scope>
    <source>
        <strain evidence="2">SN15 / ATCC MYA-4574 / FGSC 10173</strain>
    </source>
</reference>
<dbReference type="KEGG" id="pno:SNOG_16256"/>
<dbReference type="GeneID" id="5983311"/>
<name>Q0TWC9_PHANO</name>